<keyword evidence="3 4" id="KW-0687">Ribonucleoprotein</keyword>
<dbReference type="Proteomes" id="UP000326924">
    <property type="component" value="Unassembled WGS sequence"/>
</dbReference>
<dbReference type="InParanoid" id="A0A5J5EWF9"/>
<dbReference type="SUPFAM" id="SSF54843">
    <property type="entry name" value="Ribosomal protein L22"/>
    <property type="match status" value="1"/>
</dbReference>
<evidence type="ECO:0000256" key="4">
    <source>
        <dbReference type="RuleBase" id="RU004005"/>
    </source>
</evidence>
<dbReference type="InterPro" id="IPR047867">
    <property type="entry name" value="Ribosomal_uL22_bac/org-type"/>
</dbReference>
<dbReference type="GO" id="GO:0003735">
    <property type="term" value="F:structural constituent of ribosome"/>
    <property type="evidence" value="ECO:0007669"/>
    <property type="project" value="InterPro"/>
</dbReference>
<dbReference type="EMBL" id="VXIS01000093">
    <property type="protein sequence ID" value="KAA8905997.1"/>
    <property type="molecule type" value="Genomic_DNA"/>
</dbReference>
<gene>
    <name evidence="5" type="ORF">FN846DRAFT_949528</name>
</gene>
<evidence type="ECO:0000313" key="5">
    <source>
        <dbReference type="EMBL" id="KAA8905997.1"/>
    </source>
</evidence>
<dbReference type="AlphaFoldDB" id="A0A5J5EWF9"/>
<evidence type="ECO:0000313" key="6">
    <source>
        <dbReference type="Proteomes" id="UP000326924"/>
    </source>
</evidence>
<comment type="similarity">
    <text evidence="1 4">Belongs to the universal ribosomal protein uL22 family.</text>
</comment>
<dbReference type="InterPro" id="IPR001063">
    <property type="entry name" value="Ribosomal_uL22"/>
</dbReference>
<dbReference type="GO" id="GO:0015934">
    <property type="term" value="C:large ribosomal subunit"/>
    <property type="evidence" value="ECO:0007669"/>
    <property type="project" value="InterPro"/>
</dbReference>
<dbReference type="PANTHER" id="PTHR13501">
    <property type="entry name" value="CHLOROPLAST 50S RIBOSOMAL PROTEIN L22-RELATED"/>
    <property type="match status" value="1"/>
</dbReference>
<dbReference type="Pfam" id="PF00237">
    <property type="entry name" value="Ribosomal_L22"/>
    <property type="match status" value="1"/>
</dbReference>
<evidence type="ECO:0000256" key="3">
    <source>
        <dbReference type="ARBA" id="ARBA00023274"/>
    </source>
</evidence>
<evidence type="ECO:0000256" key="2">
    <source>
        <dbReference type="ARBA" id="ARBA00022980"/>
    </source>
</evidence>
<name>A0A5J5EWF9_9PEZI</name>
<dbReference type="GO" id="GO:0006412">
    <property type="term" value="P:translation"/>
    <property type="evidence" value="ECO:0007669"/>
    <property type="project" value="InterPro"/>
</dbReference>
<evidence type="ECO:0000256" key="1">
    <source>
        <dbReference type="ARBA" id="ARBA00009451"/>
    </source>
</evidence>
<dbReference type="CDD" id="cd00336">
    <property type="entry name" value="Ribosomal_L22"/>
    <property type="match status" value="1"/>
</dbReference>
<reference evidence="5 6" key="1">
    <citation type="submission" date="2019-09" db="EMBL/GenBank/DDBJ databases">
        <title>Draft genome of the ectomycorrhizal ascomycete Sphaerosporella brunnea.</title>
        <authorList>
            <consortium name="DOE Joint Genome Institute"/>
            <person name="Benucci G.M."/>
            <person name="Marozzi G."/>
            <person name="Antonielli L."/>
            <person name="Sanchez S."/>
            <person name="Marco P."/>
            <person name="Wang X."/>
            <person name="Falini L.B."/>
            <person name="Barry K."/>
            <person name="Haridas S."/>
            <person name="Lipzen A."/>
            <person name="Labutti K."/>
            <person name="Grigoriev I.V."/>
            <person name="Murat C."/>
            <person name="Martin F."/>
            <person name="Albertini E."/>
            <person name="Donnini D."/>
            <person name="Bonito G."/>
        </authorList>
    </citation>
    <scope>NUCLEOTIDE SEQUENCE [LARGE SCALE GENOMIC DNA]</scope>
    <source>
        <strain evidence="5 6">Sb_GMNB300</strain>
    </source>
</reference>
<protein>
    <submittedName>
        <fullName evidence="5">Ribosomal protein L22/L17</fullName>
    </submittedName>
</protein>
<keyword evidence="2 4" id="KW-0689">Ribosomal protein</keyword>
<comment type="caution">
    <text evidence="5">The sequence shown here is derived from an EMBL/GenBank/DDBJ whole genome shotgun (WGS) entry which is preliminary data.</text>
</comment>
<organism evidence="5 6">
    <name type="scientific">Sphaerosporella brunnea</name>
    <dbReference type="NCBI Taxonomy" id="1250544"/>
    <lineage>
        <taxon>Eukaryota</taxon>
        <taxon>Fungi</taxon>
        <taxon>Dikarya</taxon>
        <taxon>Ascomycota</taxon>
        <taxon>Pezizomycotina</taxon>
        <taxon>Pezizomycetes</taxon>
        <taxon>Pezizales</taxon>
        <taxon>Pyronemataceae</taxon>
        <taxon>Sphaerosporella</taxon>
    </lineage>
</organism>
<dbReference type="InterPro" id="IPR036394">
    <property type="entry name" value="Ribosomal_uL22_sf"/>
</dbReference>
<dbReference type="OrthoDB" id="416470at2759"/>
<dbReference type="FunCoup" id="A0A5J5EWF9">
    <property type="interactions" value="268"/>
</dbReference>
<sequence length="288" mass="32879">MNTVRPFRLLASTRGGLAPSLSLLQQTRSISWFNWGKSKEGSSEAAATADSSTRSLADLLKQSPQAMASQQAPVRGSIAGESILGPEDAELPKTSHEIDLTANRILRDPARKDWGWLRTVAAREHRRRGRLTRQERIAQTEKEHTAASHFFKTSIKKLAPLARQIHGKSLDDAITQMRFSPKKAARDVLSHLHLVRNEAIVRKAMKPEEIYIAQAWVGRGPFERELNHRARGRIDMLQLPYTKITIQVKEQATLERIAKEKEAKRLRKPVWQQLPSRPIYGQRQYYQW</sequence>
<dbReference type="Gene3D" id="3.90.470.10">
    <property type="entry name" value="Ribosomal protein L22/L17"/>
    <property type="match status" value="1"/>
</dbReference>
<dbReference type="PANTHER" id="PTHR13501:SF10">
    <property type="entry name" value="LARGE RIBOSOMAL SUBUNIT PROTEIN UL22M"/>
    <property type="match status" value="1"/>
</dbReference>
<accession>A0A5J5EWF9</accession>
<proteinExistence type="inferred from homology"/>
<keyword evidence="6" id="KW-1185">Reference proteome</keyword>